<dbReference type="Proteomes" id="UP000233375">
    <property type="component" value="Unassembled WGS sequence"/>
</dbReference>
<dbReference type="InterPro" id="IPR036034">
    <property type="entry name" value="PDZ_sf"/>
</dbReference>
<dbReference type="NCBIfam" id="TIGR00225">
    <property type="entry name" value="prc"/>
    <property type="match status" value="1"/>
</dbReference>
<dbReference type="RefSeq" id="WP_101176679.1">
    <property type="nucleotide sequence ID" value="NZ_PISE01000016.1"/>
</dbReference>
<dbReference type="InterPro" id="IPR005151">
    <property type="entry name" value="Tail-specific_protease"/>
</dbReference>
<keyword evidence="4 5" id="KW-0720">Serine protease</keyword>
<gene>
    <name evidence="8" type="ORF">CWS01_08050</name>
</gene>
<organism evidence="8 9">
    <name type="scientific">Niallia nealsonii</name>
    <dbReference type="NCBI Taxonomy" id="115979"/>
    <lineage>
        <taxon>Bacteria</taxon>
        <taxon>Bacillati</taxon>
        <taxon>Bacillota</taxon>
        <taxon>Bacilli</taxon>
        <taxon>Bacillales</taxon>
        <taxon>Bacillaceae</taxon>
        <taxon>Niallia</taxon>
    </lineage>
</organism>
<evidence type="ECO:0000256" key="5">
    <source>
        <dbReference type="RuleBase" id="RU004404"/>
    </source>
</evidence>
<dbReference type="EMBL" id="PISE01000016">
    <property type="protein sequence ID" value="PKG24016.1"/>
    <property type="molecule type" value="Genomic_DNA"/>
</dbReference>
<proteinExistence type="inferred from homology"/>
<comment type="caution">
    <text evidence="8">The sequence shown here is derived from an EMBL/GenBank/DDBJ whole genome shotgun (WGS) entry which is preliminary data.</text>
</comment>
<dbReference type="GO" id="GO:0008236">
    <property type="term" value="F:serine-type peptidase activity"/>
    <property type="evidence" value="ECO:0007669"/>
    <property type="project" value="UniProtKB-KW"/>
</dbReference>
<dbReference type="Gene3D" id="3.90.226.10">
    <property type="entry name" value="2-enoyl-CoA Hydratase, Chain A, domain 1"/>
    <property type="match status" value="1"/>
</dbReference>
<dbReference type="Gene3D" id="3.30.750.44">
    <property type="match status" value="1"/>
</dbReference>
<evidence type="ECO:0000256" key="3">
    <source>
        <dbReference type="ARBA" id="ARBA00022801"/>
    </source>
</evidence>
<dbReference type="SUPFAM" id="SSF52096">
    <property type="entry name" value="ClpP/crotonase"/>
    <property type="match status" value="1"/>
</dbReference>
<dbReference type="Pfam" id="PF22694">
    <property type="entry name" value="CtpB_N-like"/>
    <property type="match status" value="1"/>
</dbReference>
<feature type="transmembrane region" description="Helical" evidence="6">
    <location>
        <begin position="34"/>
        <end position="57"/>
    </location>
</feature>
<keyword evidence="6" id="KW-0812">Transmembrane</keyword>
<comment type="similarity">
    <text evidence="1 5">Belongs to the peptidase S41A family.</text>
</comment>
<dbReference type="InterPro" id="IPR029045">
    <property type="entry name" value="ClpP/crotonase-like_dom_sf"/>
</dbReference>
<accession>A0A2N0Z3F6</accession>
<sequence length="498" mass="54550">MKVVKHLENENKGNELLEKDSSDNESSYIRIKKFYFVMLIFFTVILAAGITTIALAFGDEKAVNVGTDRSEFDKLFSAYDALKENYYKDIDTNDLVNGAIDGMFTALDDPYSDYMNEEEASSFHENISSSFEGIGAEIQQNNNKIVIVSPIKGSPAEKAGLKPNDVILSVDGKALQGMSSSEAVLLIRGEKGTKVELQIQRTGVEKPMEISIVRDNIPIETVYGELNKDGIAEIQITSFSENTSTELVDKLNEFQEKGMKGIVLDLRQNPGGLLTEVQKIANLFVPNGKVVFQVEHKNGKIEKAVSENSSGTDLPLVVIIDGGSASASEILAGAVNQSAGVPLVGVKSFGKGTVQSATDLSDGSNIKYTTDKWLTPNGNWIHGKGIEPTYKVQLPSYANLTIINPESKLKKDSNSDEVKTAQQMLNALGYKVDHANGYFDESTEQAVKDFQKKEKLKETGILTGDTTTKLMSKLSTKIKNNDTQMKKAIEVLKEEMKK</sequence>
<protein>
    <submittedName>
        <fullName evidence="8">Peptidase S41</fullName>
    </submittedName>
</protein>
<dbReference type="Gene3D" id="1.10.101.10">
    <property type="entry name" value="PGBD-like superfamily/PGBD"/>
    <property type="match status" value="1"/>
</dbReference>
<dbReference type="CDD" id="cd07560">
    <property type="entry name" value="Peptidase_S41_CPP"/>
    <property type="match status" value="1"/>
</dbReference>
<keyword evidence="6" id="KW-0472">Membrane</keyword>
<dbReference type="SUPFAM" id="SSF50156">
    <property type="entry name" value="PDZ domain-like"/>
    <property type="match status" value="1"/>
</dbReference>
<dbReference type="Pfam" id="PF13180">
    <property type="entry name" value="PDZ_2"/>
    <property type="match status" value="1"/>
</dbReference>
<name>A0A2N0Z3F6_9BACI</name>
<dbReference type="InterPro" id="IPR004447">
    <property type="entry name" value="Peptidase_S41A"/>
</dbReference>
<dbReference type="GO" id="GO:0004175">
    <property type="term" value="F:endopeptidase activity"/>
    <property type="evidence" value="ECO:0007669"/>
    <property type="project" value="TreeGrafter"/>
</dbReference>
<evidence type="ECO:0000256" key="6">
    <source>
        <dbReference type="SAM" id="Phobius"/>
    </source>
</evidence>
<dbReference type="PROSITE" id="PS50106">
    <property type="entry name" value="PDZ"/>
    <property type="match status" value="1"/>
</dbReference>
<dbReference type="CDD" id="cd06782">
    <property type="entry name" value="cpPDZ_CPP-like"/>
    <property type="match status" value="1"/>
</dbReference>
<dbReference type="Pfam" id="PF01471">
    <property type="entry name" value="PG_binding_1"/>
    <property type="match status" value="1"/>
</dbReference>
<evidence type="ECO:0000256" key="2">
    <source>
        <dbReference type="ARBA" id="ARBA00022670"/>
    </source>
</evidence>
<dbReference type="Pfam" id="PF03572">
    <property type="entry name" value="Peptidase_S41"/>
    <property type="match status" value="1"/>
</dbReference>
<evidence type="ECO:0000313" key="9">
    <source>
        <dbReference type="Proteomes" id="UP000233375"/>
    </source>
</evidence>
<keyword evidence="2 5" id="KW-0645">Protease</keyword>
<evidence type="ECO:0000256" key="1">
    <source>
        <dbReference type="ARBA" id="ARBA00009179"/>
    </source>
</evidence>
<evidence type="ECO:0000256" key="4">
    <source>
        <dbReference type="ARBA" id="ARBA00022825"/>
    </source>
</evidence>
<dbReference type="InterPro" id="IPR001478">
    <property type="entry name" value="PDZ"/>
</dbReference>
<dbReference type="GO" id="GO:0030288">
    <property type="term" value="C:outer membrane-bounded periplasmic space"/>
    <property type="evidence" value="ECO:0007669"/>
    <property type="project" value="TreeGrafter"/>
</dbReference>
<dbReference type="FunFam" id="2.30.42.10:FF:000063">
    <property type="entry name" value="Peptidase, S41 family"/>
    <property type="match status" value="1"/>
</dbReference>
<dbReference type="PANTHER" id="PTHR32060">
    <property type="entry name" value="TAIL-SPECIFIC PROTEASE"/>
    <property type="match status" value="1"/>
</dbReference>
<dbReference type="SMART" id="SM00228">
    <property type="entry name" value="PDZ"/>
    <property type="match status" value="1"/>
</dbReference>
<dbReference type="AlphaFoldDB" id="A0A2N0Z3F6"/>
<dbReference type="InterPro" id="IPR002477">
    <property type="entry name" value="Peptidoglycan-bd-like"/>
</dbReference>
<evidence type="ECO:0000313" key="8">
    <source>
        <dbReference type="EMBL" id="PKG24016.1"/>
    </source>
</evidence>
<dbReference type="OrthoDB" id="9812068at2"/>
<keyword evidence="6" id="KW-1133">Transmembrane helix</keyword>
<keyword evidence="9" id="KW-1185">Reference proteome</keyword>
<dbReference type="GO" id="GO:0006508">
    <property type="term" value="P:proteolysis"/>
    <property type="evidence" value="ECO:0007669"/>
    <property type="project" value="UniProtKB-KW"/>
</dbReference>
<dbReference type="InterPro" id="IPR055210">
    <property type="entry name" value="CtpA/B_N"/>
</dbReference>
<dbReference type="InterPro" id="IPR036366">
    <property type="entry name" value="PGBDSf"/>
</dbReference>
<evidence type="ECO:0000259" key="7">
    <source>
        <dbReference type="PROSITE" id="PS50106"/>
    </source>
</evidence>
<keyword evidence="3 5" id="KW-0378">Hydrolase</keyword>
<dbReference type="SMART" id="SM00245">
    <property type="entry name" value="TSPc"/>
    <property type="match status" value="1"/>
</dbReference>
<dbReference type="PANTHER" id="PTHR32060:SF30">
    <property type="entry name" value="CARBOXY-TERMINAL PROCESSING PROTEASE CTPA"/>
    <property type="match status" value="1"/>
</dbReference>
<dbReference type="GO" id="GO:0007165">
    <property type="term" value="P:signal transduction"/>
    <property type="evidence" value="ECO:0007669"/>
    <property type="project" value="TreeGrafter"/>
</dbReference>
<reference evidence="8 9" key="1">
    <citation type="journal article" date="2003" name="Int. J. Syst. Evol. Microbiol.">
        <title>Bacillus nealsonii sp. nov., isolated from a spacecraft-assembly facility, whose spores are gamma-radiation resistant.</title>
        <authorList>
            <person name="Venkateswaran K."/>
            <person name="Kempf M."/>
            <person name="Chen F."/>
            <person name="Satomi M."/>
            <person name="Nicholson W."/>
            <person name="Kern R."/>
        </authorList>
    </citation>
    <scope>NUCLEOTIDE SEQUENCE [LARGE SCALE GENOMIC DNA]</scope>
    <source>
        <strain evidence="8 9">FO-92</strain>
    </source>
</reference>
<dbReference type="Gene3D" id="2.30.42.10">
    <property type="match status" value="1"/>
</dbReference>
<dbReference type="SUPFAM" id="SSF47090">
    <property type="entry name" value="PGBD-like"/>
    <property type="match status" value="1"/>
</dbReference>
<feature type="domain" description="PDZ" evidence="7">
    <location>
        <begin position="120"/>
        <end position="188"/>
    </location>
</feature>
<dbReference type="InterPro" id="IPR036365">
    <property type="entry name" value="PGBD-like_sf"/>
</dbReference>